<dbReference type="Proteomes" id="UP001194580">
    <property type="component" value="Unassembled WGS sequence"/>
</dbReference>
<accession>A0AAD4H5K9</accession>
<proteinExistence type="predicted"/>
<organism evidence="1 2">
    <name type="scientific">Linnemannia exigua</name>
    <dbReference type="NCBI Taxonomy" id="604196"/>
    <lineage>
        <taxon>Eukaryota</taxon>
        <taxon>Fungi</taxon>
        <taxon>Fungi incertae sedis</taxon>
        <taxon>Mucoromycota</taxon>
        <taxon>Mortierellomycotina</taxon>
        <taxon>Mortierellomycetes</taxon>
        <taxon>Mortierellales</taxon>
        <taxon>Mortierellaceae</taxon>
        <taxon>Linnemannia</taxon>
    </lineage>
</organism>
<evidence type="ECO:0000313" key="2">
    <source>
        <dbReference type="Proteomes" id="UP001194580"/>
    </source>
</evidence>
<reference evidence="1" key="1">
    <citation type="journal article" date="2020" name="Fungal Divers.">
        <title>Resolving the Mortierellaceae phylogeny through synthesis of multi-gene phylogenetics and phylogenomics.</title>
        <authorList>
            <person name="Vandepol N."/>
            <person name="Liber J."/>
            <person name="Desiro A."/>
            <person name="Na H."/>
            <person name="Kennedy M."/>
            <person name="Barry K."/>
            <person name="Grigoriev I.V."/>
            <person name="Miller A.N."/>
            <person name="O'Donnell K."/>
            <person name="Stajich J.E."/>
            <person name="Bonito G."/>
        </authorList>
    </citation>
    <scope>NUCLEOTIDE SEQUENCE</scope>
    <source>
        <strain evidence="1">NRRL 28262</strain>
    </source>
</reference>
<protein>
    <submittedName>
        <fullName evidence="1">Uncharacterized protein</fullName>
    </submittedName>
</protein>
<dbReference type="EMBL" id="JAAAIL010000765">
    <property type="protein sequence ID" value="KAG0273319.1"/>
    <property type="molecule type" value="Genomic_DNA"/>
</dbReference>
<name>A0AAD4H5K9_9FUNG</name>
<gene>
    <name evidence="1" type="ORF">BGZ95_010866</name>
</gene>
<dbReference type="AlphaFoldDB" id="A0AAD4H5K9"/>
<keyword evidence="2" id="KW-1185">Reference proteome</keyword>
<sequence>MQVIRSFVREVVQAYNQKDKDAIRELISTEESNERSAQLTEALYDMTDESIRSTVAAECDNMDAPRALKDLITNYLNFTLTASLEDSVSTAIYERLSTCYGSFLGLYQVFDAQWLTPLCMDLSFSLIFWANWVTV</sequence>
<evidence type="ECO:0000313" key="1">
    <source>
        <dbReference type="EMBL" id="KAG0273319.1"/>
    </source>
</evidence>
<comment type="caution">
    <text evidence="1">The sequence shown here is derived from an EMBL/GenBank/DDBJ whole genome shotgun (WGS) entry which is preliminary data.</text>
</comment>